<reference evidence="2 3" key="1">
    <citation type="journal article" date="2015" name="Fungal Genet. Biol.">
        <title>Evolution of novel wood decay mechanisms in Agaricales revealed by the genome sequences of Fistulina hepatica and Cylindrobasidium torrendii.</title>
        <authorList>
            <person name="Floudas D."/>
            <person name="Held B.W."/>
            <person name="Riley R."/>
            <person name="Nagy L.G."/>
            <person name="Koehler G."/>
            <person name="Ransdell A.S."/>
            <person name="Younus H."/>
            <person name="Chow J."/>
            <person name="Chiniquy J."/>
            <person name="Lipzen A."/>
            <person name="Tritt A."/>
            <person name="Sun H."/>
            <person name="Haridas S."/>
            <person name="LaButti K."/>
            <person name="Ohm R.A."/>
            <person name="Kues U."/>
            <person name="Blanchette R.A."/>
            <person name="Grigoriev I.V."/>
            <person name="Minto R.E."/>
            <person name="Hibbett D.S."/>
        </authorList>
    </citation>
    <scope>NUCLEOTIDE SEQUENCE [LARGE SCALE GENOMIC DNA]</scope>
    <source>
        <strain evidence="2 3">FP15055 ss-10</strain>
    </source>
</reference>
<name>A0A0D7B8Z7_9AGAR</name>
<accession>A0A0D7B8Z7</accession>
<evidence type="ECO:0000313" key="2">
    <source>
        <dbReference type="EMBL" id="KIY66675.1"/>
    </source>
</evidence>
<feature type="compositionally biased region" description="Basic and acidic residues" evidence="1">
    <location>
        <begin position="241"/>
        <end position="252"/>
    </location>
</feature>
<evidence type="ECO:0000313" key="3">
    <source>
        <dbReference type="Proteomes" id="UP000054007"/>
    </source>
</evidence>
<feature type="compositionally biased region" description="Basic and acidic residues" evidence="1">
    <location>
        <begin position="261"/>
        <end position="271"/>
    </location>
</feature>
<sequence length="282" mass="32751">MYESDVEMNLCIQPALHKRVREMREILHGERLTLAKRSPQKPPGLPPPTLYDFSQTSRPALVNPVQIFASTLLVLMLSFQESNPGVTLNVILGDVAGSTSEQILPYDQSLLDAFGPQAALLQTCFSSKMFRAAYCVFLHRSWFPQCLRSVNITWLEQTCIQDEDMNGYSEEGQILHEYHMPGMFAAVARAEFEYGRDHQYPIIPVEVWTAASRIARTYKEKNQDDRKREMSRIRFEAWKNSPERWERPEDVPTPRPFPDLEAWRRWPEPSSRRHKSRMPSSH</sequence>
<dbReference type="Proteomes" id="UP000054007">
    <property type="component" value="Unassembled WGS sequence"/>
</dbReference>
<dbReference type="EMBL" id="KN880547">
    <property type="protein sequence ID" value="KIY66675.1"/>
    <property type="molecule type" value="Genomic_DNA"/>
</dbReference>
<gene>
    <name evidence="2" type="ORF">CYLTODRAFT_423216</name>
</gene>
<evidence type="ECO:0000256" key="1">
    <source>
        <dbReference type="SAM" id="MobiDB-lite"/>
    </source>
</evidence>
<proteinExistence type="predicted"/>
<organism evidence="2 3">
    <name type="scientific">Cylindrobasidium torrendii FP15055 ss-10</name>
    <dbReference type="NCBI Taxonomy" id="1314674"/>
    <lineage>
        <taxon>Eukaryota</taxon>
        <taxon>Fungi</taxon>
        <taxon>Dikarya</taxon>
        <taxon>Basidiomycota</taxon>
        <taxon>Agaricomycotina</taxon>
        <taxon>Agaricomycetes</taxon>
        <taxon>Agaricomycetidae</taxon>
        <taxon>Agaricales</taxon>
        <taxon>Marasmiineae</taxon>
        <taxon>Physalacriaceae</taxon>
        <taxon>Cylindrobasidium</taxon>
    </lineage>
</organism>
<feature type="compositionally biased region" description="Basic residues" evidence="1">
    <location>
        <begin position="272"/>
        <end position="282"/>
    </location>
</feature>
<protein>
    <submittedName>
        <fullName evidence="2">Uncharacterized protein</fullName>
    </submittedName>
</protein>
<keyword evidence="3" id="KW-1185">Reference proteome</keyword>
<feature type="region of interest" description="Disordered" evidence="1">
    <location>
        <begin position="241"/>
        <end position="282"/>
    </location>
</feature>
<dbReference type="AlphaFoldDB" id="A0A0D7B8Z7"/>